<keyword evidence="2" id="KW-1185">Reference proteome</keyword>
<protein>
    <submittedName>
        <fullName evidence="1">Uncharacterized protein</fullName>
    </submittedName>
</protein>
<evidence type="ECO:0000313" key="2">
    <source>
        <dbReference type="Proteomes" id="UP000266292"/>
    </source>
</evidence>
<organism evidence="1 2">
    <name type="scientific">Pontibacter actiniarum</name>
    <dbReference type="NCBI Taxonomy" id="323450"/>
    <lineage>
        <taxon>Bacteria</taxon>
        <taxon>Pseudomonadati</taxon>
        <taxon>Bacteroidota</taxon>
        <taxon>Cytophagia</taxon>
        <taxon>Cytophagales</taxon>
        <taxon>Hymenobacteraceae</taxon>
        <taxon>Pontibacter</taxon>
    </lineage>
</organism>
<sequence>MNIQQINSELSITDFLASQGIQPAHRKGSDWWYISPVRAAERTPSFKVNTRLNRWYDHGVGEGGKVFDLALRLHRTATIREVIQLLSAQALPSAATSVKVIQPSKSTVPRESTIVAQGRSPGIEVLEKRPLEDASPLACYLQQRNIPLKTAKPYCQEVRFRIGTRQHEAVGFANRSGGYELRNSWFKGSAAPKDITFVNNGAKRVCLLEGFMDFLSLLELRPQLALRSNFLVLNSLALLSKSLDVLGRHREVLLFLDHDQAGRKVAERLLRSDLRCADASSFYQGSKDVNEFHVARKRQAKQLRVGLGYR</sequence>
<dbReference type="GO" id="GO:0003677">
    <property type="term" value="F:DNA binding"/>
    <property type="evidence" value="ECO:0007669"/>
    <property type="project" value="InterPro"/>
</dbReference>
<dbReference type="Proteomes" id="UP000266292">
    <property type="component" value="Chromosome"/>
</dbReference>
<gene>
    <name evidence="1" type="ORF">CA264_11720</name>
</gene>
<proteinExistence type="predicted"/>
<dbReference type="STRING" id="709015.GCA_000472485_02372"/>
<dbReference type="RefSeq" id="WP_025607370.1">
    <property type="nucleotide sequence ID" value="NZ_CP021235.1"/>
</dbReference>
<name>A0A1X9YT33_9BACT</name>
<dbReference type="Pfam" id="PF13155">
    <property type="entry name" value="Toprim_2"/>
    <property type="match status" value="1"/>
</dbReference>
<accession>A0A1X9YT33</accession>
<dbReference type="Gene3D" id="3.90.580.10">
    <property type="entry name" value="Zinc finger, CHC2-type domain"/>
    <property type="match status" value="1"/>
</dbReference>
<dbReference type="KEGG" id="pact:CA264_11720"/>
<dbReference type="InterPro" id="IPR036977">
    <property type="entry name" value="DNA_primase_Znf_CHC2"/>
</dbReference>
<dbReference type="GO" id="GO:0006260">
    <property type="term" value="P:DNA replication"/>
    <property type="evidence" value="ECO:0007669"/>
    <property type="project" value="InterPro"/>
</dbReference>
<dbReference type="GO" id="GO:0008270">
    <property type="term" value="F:zinc ion binding"/>
    <property type="evidence" value="ECO:0007669"/>
    <property type="project" value="InterPro"/>
</dbReference>
<evidence type="ECO:0000313" key="1">
    <source>
        <dbReference type="EMBL" id="ARS36049.1"/>
    </source>
</evidence>
<dbReference type="SUPFAM" id="SSF57783">
    <property type="entry name" value="Zinc beta-ribbon"/>
    <property type="match status" value="1"/>
</dbReference>
<dbReference type="SUPFAM" id="SSF56731">
    <property type="entry name" value="DNA primase core"/>
    <property type="match status" value="1"/>
</dbReference>
<reference evidence="2" key="1">
    <citation type="submission" date="2017-05" db="EMBL/GenBank/DDBJ databases">
        <authorList>
            <person name="Ray J."/>
            <person name="Price M."/>
            <person name="Deutschbauer A."/>
        </authorList>
    </citation>
    <scope>NUCLEOTIDE SEQUENCE [LARGE SCALE GENOMIC DNA]</scope>
    <source>
        <strain evidence="2">DSM 19842</strain>
    </source>
</reference>
<dbReference type="Gene3D" id="3.40.1360.10">
    <property type="match status" value="1"/>
</dbReference>
<dbReference type="OrthoDB" id="8536512at2"/>
<dbReference type="AlphaFoldDB" id="A0A1X9YT33"/>
<dbReference type="EMBL" id="CP021235">
    <property type="protein sequence ID" value="ARS36049.1"/>
    <property type="molecule type" value="Genomic_DNA"/>
</dbReference>